<gene>
    <name evidence="2" type="ORF">G9272_00075</name>
    <name evidence="3" type="ORF">G9272_44820</name>
</gene>
<organism evidence="3 4">
    <name type="scientific">Streptomyces asoensis</name>
    <dbReference type="NCBI Taxonomy" id="249586"/>
    <lineage>
        <taxon>Bacteria</taxon>
        <taxon>Bacillati</taxon>
        <taxon>Actinomycetota</taxon>
        <taxon>Actinomycetes</taxon>
        <taxon>Kitasatosporales</taxon>
        <taxon>Streptomycetaceae</taxon>
        <taxon>Streptomyces</taxon>
    </lineage>
</organism>
<dbReference type="Gene3D" id="6.10.140.530">
    <property type="match status" value="1"/>
</dbReference>
<dbReference type="PANTHER" id="PTHR33418">
    <property type="entry name" value="HELICASE-ASSOCIATED"/>
    <property type="match status" value="1"/>
</dbReference>
<protein>
    <recommendedName>
        <fullName evidence="1">Helicase-associated domain-containing protein</fullName>
    </recommendedName>
</protein>
<reference evidence="3" key="1">
    <citation type="submission" date="2020-03" db="EMBL/GenBank/DDBJ databases">
        <title>Molecular networking-based the target discovery of potent antiproliferative macrolactams: 5/6/7/16 polycyclic ansamycins and glycosylated trienomycin from Streptomyces cacaoi subsp. asoensis.</title>
        <authorList>
            <person name="Liu L.-L."/>
        </authorList>
    </citation>
    <scope>NUCLEOTIDE SEQUENCE [LARGE SCALE GENOMIC DNA]</scope>
    <source>
        <strain evidence="3">H2S5</strain>
    </source>
</reference>
<name>A0A6M4XEL6_9ACTN</name>
<evidence type="ECO:0000313" key="3">
    <source>
        <dbReference type="EMBL" id="QJT06533.1"/>
    </source>
</evidence>
<dbReference type="EMBL" id="CP049838">
    <property type="protein sequence ID" value="QJS98936.1"/>
    <property type="molecule type" value="Genomic_DNA"/>
</dbReference>
<dbReference type="EMBL" id="CP049838">
    <property type="protein sequence ID" value="QJT06533.1"/>
    <property type="molecule type" value="Genomic_DNA"/>
</dbReference>
<feature type="domain" description="Helicase-associated" evidence="1">
    <location>
        <begin position="171"/>
        <end position="233"/>
    </location>
</feature>
<dbReference type="RefSeq" id="WP_171394589.1">
    <property type="nucleotide sequence ID" value="NZ_CP049838.1"/>
</dbReference>
<dbReference type="PANTHER" id="PTHR33418:SF1">
    <property type="entry name" value="HELICASE-ASSOCIATED DOMAIN-CONTAINING PROTEIN"/>
    <property type="match status" value="1"/>
</dbReference>
<dbReference type="Proteomes" id="UP000502665">
    <property type="component" value="Chromosome"/>
</dbReference>
<accession>A0A6M4XEL6</accession>
<evidence type="ECO:0000313" key="2">
    <source>
        <dbReference type="EMBL" id="QJS98936.1"/>
    </source>
</evidence>
<proteinExistence type="predicted"/>
<feature type="domain" description="Helicase-associated" evidence="1">
    <location>
        <begin position="20"/>
        <end position="80"/>
    </location>
</feature>
<dbReference type="AlphaFoldDB" id="A0A6M4XEL6"/>
<dbReference type="Pfam" id="PF03457">
    <property type="entry name" value="HA"/>
    <property type="match status" value="3"/>
</dbReference>
<dbReference type="InterPro" id="IPR005114">
    <property type="entry name" value="Helicase_assoc"/>
</dbReference>
<feature type="domain" description="Helicase-associated" evidence="1">
    <location>
        <begin position="88"/>
        <end position="150"/>
    </location>
</feature>
<evidence type="ECO:0000313" key="4">
    <source>
        <dbReference type="Proteomes" id="UP000502665"/>
    </source>
</evidence>
<sequence>MTGQRARRLEQLGMVWDAADAAFEENLAACRAYFEQHFTLCAPRTAVALGKPVGQFVSNLRRPGVLDRHPERAAALAAIDCDWNPAWPVTWQRHYAAVRELLRDEGGQTEVQPGVTVSGLDVGAWLARQRQPAVWQALADGQRERLEQLGIAPLSAAREAPAKPLKGGAGAFERGAGALVQYKARTGSVAVPRAHRERLEDGTEVRLGVWRSNMRSRRASLSDAQRQQLADLGLFD</sequence>
<keyword evidence="4" id="KW-1185">Reference proteome</keyword>
<evidence type="ECO:0000259" key="1">
    <source>
        <dbReference type="Pfam" id="PF03457"/>
    </source>
</evidence>